<evidence type="ECO:0000256" key="6">
    <source>
        <dbReference type="ARBA" id="ARBA00022909"/>
    </source>
</evidence>
<sequence length="1041" mass="112975">MASPAAPTEGRLPLPRILIVDHHDSYTLNLFTLLLPDQPPPPQQSSQPRDTLSNSASHQLSERVFVLPHTHPLLRPDAFRRHVRPHIDAIILSPGPGSPDNPDDFGAADALLRDDDLGLPVLGVCLGHQGLATAFGGRVVKARSVRHGLKTALCIAAAETAKGQQLPTTSSPYPCLLEGIAEGTQVIRYNSLTVDIDTLPSCLRVTAWGFDEPCKAPLPHTRPRTDLLRSCVQHALRPAQSGSTTPRYSAEQLAASSGRSTPSDAAQRLRSKLALDSLASDSSSSLGELDEDLHDPAQDDLDRVVLALQHRTRPLYGVQFHPESIESSSGRHMMRNFLAIVRSYWAAKAEAGQLDPTEAAARRDAIEGRATLPAELRLAGARCVAAGKAASLTPSSLVDTEPTSSPPRSKDFHIISTRLDVPPFECERLAPELFRRAFQHKSNVGAVWLDSARLKDPHSRFSYMAVPTFVLSYNASTRQLRLMTTRDASKAVLVSMDEPPHGNSAAGTHPAEPTSFWTFMDRLQSAFKAAADLGDDDALATEAAGSVFRTGFVGYFGYEMKGESLNLDSPVPSTDADQHDGRRDRPDCEFLFCDRVLAFDHHLRQWTAFALTRAGSSPLQAGATSTQPCWPVSAIQDALRRSGSGSDDVRAQQLAVTESEAQQWFDEVSQALHEMPDAAKSYRAPAAHAIKDALPPLQPRLSADEYMHRIELARDEILRGESYELCLTTQFRGRMPPLVAGAASDASGIDRDELDHFGLYCKLRARNPAPYSAFIRLPDHALAPSTTEAGAAAGPQRGRSILCTSPERFIRITQQGEVEMKPIKGTLARAGYGQDEEGMRAGGGTADEEEEKLRWRQAGDARRRQRLAADVKERAENLMIVDLIRADLQSFCHADSVVVPKLMSVETYETVHQLVTTVRGQLKRGVGSVEAVQRCFPPGSMTGAPKRRSVQLLERLELSPSSTSSSSSSSSVAARRGVYSGALGWMGIDGAADFAVVIRTLVAEGDDVSIGAGGAITYLSDPAKEWIEVLDKLRALANVHV</sequence>
<dbReference type="EMBL" id="OOIP01000003">
    <property type="protein sequence ID" value="SPO35776.1"/>
    <property type="molecule type" value="Genomic_DNA"/>
</dbReference>
<dbReference type="Pfam" id="PF04715">
    <property type="entry name" value="Anth_synt_I_N"/>
    <property type="match status" value="1"/>
</dbReference>
<comment type="pathway">
    <text evidence="2">Cofactor biosynthesis; tetrahydrofolate biosynthesis; 4-aminobenzoate from chorismate: step 1/2.</text>
</comment>
<evidence type="ECO:0000256" key="3">
    <source>
        <dbReference type="ARBA" id="ARBA00005970"/>
    </source>
</evidence>
<evidence type="ECO:0000259" key="12">
    <source>
        <dbReference type="Pfam" id="PF00425"/>
    </source>
</evidence>
<dbReference type="Pfam" id="PF00117">
    <property type="entry name" value="GATase"/>
    <property type="match status" value="2"/>
</dbReference>
<protein>
    <recommendedName>
        <fullName evidence="4">aminodeoxychorismate synthase</fullName>
        <ecNumber evidence="4">2.6.1.85</ecNumber>
    </recommendedName>
    <alternativeName>
        <fullName evidence="8">Para-aminobenzoate synthase</fullName>
    </alternativeName>
    <alternativeName>
        <fullName evidence="9">p-aminobenzoic acid synthase</fullName>
    </alternativeName>
</protein>
<dbReference type="GO" id="GO:0008153">
    <property type="term" value="P:4-aminobenzoate biosynthetic process"/>
    <property type="evidence" value="ECO:0007669"/>
    <property type="project" value="TreeGrafter"/>
</dbReference>
<dbReference type="InterPro" id="IPR029062">
    <property type="entry name" value="Class_I_gatase-like"/>
</dbReference>
<dbReference type="InterPro" id="IPR006221">
    <property type="entry name" value="TrpG/PapA_dom"/>
</dbReference>
<feature type="region of interest" description="Disordered" evidence="10">
    <location>
        <begin position="237"/>
        <end position="267"/>
    </location>
</feature>
<dbReference type="PROSITE" id="PS51273">
    <property type="entry name" value="GATASE_TYPE_1"/>
    <property type="match status" value="1"/>
</dbReference>
<dbReference type="GO" id="GO:0046820">
    <property type="term" value="F:4-amino-4-deoxychorismate synthase activity"/>
    <property type="evidence" value="ECO:0007669"/>
    <property type="project" value="UniProtKB-EC"/>
</dbReference>
<dbReference type="SUPFAM" id="SSF56322">
    <property type="entry name" value="ADC synthase"/>
    <property type="match status" value="1"/>
</dbReference>
<feature type="domain" description="Glutamine amidotransferase" evidence="11">
    <location>
        <begin position="65"/>
        <end position="209"/>
    </location>
</feature>
<dbReference type="SUPFAM" id="SSF52317">
    <property type="entry name" value="Class I glutamine amidotransferase-like"/>
    <property type="match status" value="2"/>
</dbReference>
<keyword evidence="5" id="KW-0808">Transferase</keyword>
<dbReference type="InterPro" id="IPR005801">
    <property type="entry name" value="ADC_synthase"/>
</dbReference>
<reference evidence="14 15" key="1">
    <citation type="submission" date="2018-03" db="EMBL/GenBank/DDBJ databases">
        <authorList>
            <person name="Guldener U."/>
        </authorList>
    </citation>
    <scope>NUCLEOTIDE SEQUENCE [LARGE SCALE GENOMIC DNA]</scope>
    <source>
        <strain evidence="14 15">DAOM196992</strain>
    </source>
</reference>
<evidence type="ECO:0000256" key="2">
    <source>
        <dbReference type="ARBA" id="ARBA00005009"/>
    </source>
</evidence>
<dbReference type="PRINTS" id="PR00096">
    <property type="entry name" value="GATASE"/>
</dbReference>
<dbReference type="EC" id="2.6.1.85" evidence="4"/>
<dbReference type="Pfam" id="PF00425">
    <property type="entry name" value="Chorismate_bind"/>
    <property type="match status" value="1"/>
</dbReference>
<dbReference type="PANTHER" id="PTHR11236:SF18">
    <property type="entry name" value="AMINODEOXYCHORISMATE SYNTHASE"/>
    <property type="match status" value="1"/>
</dbReference>
<dbReference type="GO" id="GO:0000162">
    <property type="term" value="P:L-tryptophan biosynthetic process"/>
    <property type="evidence" value="ECO:0007669"/>
    <property type="project" value="TreeGrafter"/>
</dbReference>
<name>A0A5C3EW42_9BASI</name>
<dbReference type="InterPro" id="IPR015890">
    <property type="entry name" value="Chorismate_C"/>
</dbReference>
<evidence type="ECO:0000259" key="13">
    <source>
        <dbReference type="Pfam" id="PF04715"/>
    </source>
</evidence>
<dbReference type="GO" id="GO:0046654">
    <property type="term" value="P:tetrahydrofolate biosynthetic process"/>
    <property type="evidence" value="ECO:0007669"/>
    <property type="project" value="UniProtKB-UniPathway"/>
</dbReference>
<dbReference type="AlphaFoldDB" id="A0A5C3EW42"/>
<dbReference type="Gene3D" id="3.60.120.10">
    <property type="entry name" value="Anthranilate synthase"/>
    <property type="match status" value="1"/>
</dbReference>
<evidence type="ECO:0000256" key="8">
    <source>
        <dbReference type="ARBA" id="ARBA00031329"/>
    </source>
</evidence>
<evidence type="ECO:0000313" key="14">
    <source>
        <dbReference type="EMBL" id="SPO35776.1"/>
    </source>
</evidence>
<comment type="catalytic activity">
    <reaction evidence="1">
        <text>chorismate + L-glutamine = 4-amino-4-deoxychorismate + L-glutamate</text>
        <dbReference type="Rhea" id="RHEA:11672"/>
        <dbReference type="ChEBI" id="CHEBI:29748"/>
        <dbReference type="ChEBI" id="CHEBI:29985"/>
        <dbReference type="ChEBI" id="CHEBI:58359"/>
        <dbReference type="ChEBI" id="CHEBI:58406"/>
        <dbReference type="EC" id="2.6.1.85"/>
    </reaction>
</comment>
<keyword evidence="15" id="KW-1185">Reference proteome</keyword>
<dbReference type="UniPathway" id="UPA00077">
    <property type="reaction ID" value="UER00149"/>
</dbReference>
<feature type="domain" description="Chorismate-utilising enzyme C-terminal" evidence="12">
    <location>
        <begin position="703"/>
        <end position="1032"/>
    </location>
</feature>
<dbReference type="Gene3D" id="3.40.50.880">
    <property type="match status" value="1"/>
</dbReference>
<keyword evidence="7" id="KW-0315">Glutamine amidotransferase</keyword>
<dbReference type="PRINTS" id="PR00099">
    <property type="entry name" value="CPSGATASE"/>
</dbReference>
<dbReference type="InterPro" id="IPR006805">
    <property type="entry name" value="Anth_synth_I_N"/>
</dbReference>
<evidence type="ECO:0000259" key="11">
    <source>
        <dbReference type="Pfam" id="PF00117"/>
    </source>
</evidence>
<dbReference type="GO" id="GO:0046656">
    <property type="term" value="P:folic acid biosynthetic process"/>
    <property type="evidence" value="ECO:0007669"/>
    <property type="project" value="UniProtKB-KW"/>
</dbReference>
<evidence type="ECO:0000256" key="1">
    <source>
        <dbReference type="ARBA" id="ARBA00001000"/>
    </source>
</evidence>
<dbReference type="InterPro" id="IPR019999">
    <property type="entry name" value="Anth_synth_I-like"/>
</dbReference>
<evidence type="ECO:0000256" key="9">
    <source>
        <dbReference type="ARBA" id="ARBA00031904"/>
    </source>
</evidence>
<evidence type="ECO:0000256" key="5">
    <source>
        <dbReference type="ARBA" id="ARBA00022679"/>
    </source>
</evidence>
<dbReference type="PANTHER" id="PTHR11236">
    <property type="entry name" value="AMINOBENZOATE/ANTHRANILATE SYNTHASE"/>
    <property type="match status" value="1"/>
</dbReference>
<feature type="region of interest" description="Disordered" evidence="10">
    <location>
        <begin position="34"/>
        <end position="57"/>
    </location>
</feature>
<keyword evidence="6" id="KW-0289">Folate biosynthesis</keyword>
<feature type="compositionally biased region" description="Polar residues" evidence="10">
    <location>
        <begin position="254"/>
        <end position="264"/>
    </location>
</feature>
<evidence type="ECO:0000256" key="4">
    <source>
        <dbReference type="ARBA" id="ARBA00013139"/>
    </source>
</evidence>
<organism evidence="14 15">
    <name type="scientific">Pseudozyma flocculosa</name>
    <dbReference type="NCBI Taxonomy" id="84751"/>
    <lineage>
        <taxon>Eukaryota</taxon>
        <taxon>Fungi</taxon>
        <taxon>Dikarya</taxon>
        <taxon>Basidiomycota</taxon>
        <taxon>Ustilaginomycotina</taxon>
        <taxon>Ustilaginomycetes</taxon>
        <taxon>Ustilaginales</taxon>
        <taxon>Ustilaginaceae</taxon>
        <taxon>Pseudozyma</taxon>
    </lineage>
</organism>
<dbReference type="InterPro" id="IPR017926">
    <property type="entry name" value="GATASE"/>
</dbReference>
<dbReference type="GO" id="GO:0005737">
    <property type="term" value="C:cytoplasm"/>
    <property type="evidence" value="ECO:0007669"/>
    <property type="project" value="TreeGrafter"/>
</dbReference>
<feature type="domain" description="Anthranilate synthase component I N-terminal" evidence="13">
    <location>
        <begin position="442"/>
        <end position="607"/>
    </location>
</feature>
<evidence type="ECO:0000256" key="7">
    <source>
        <dbReference type="ARBA" id="ARBA00022962"/>
    </source>
</evidence>
<evidence type="ECO:0000256" key="10">
    <source>
        <dbReference type="SAM" id="MobiDB-lite"/>
    </source>
</evidence>
<gene>
    <name evidence="14" type="ORF">PSFLO_01247</name>
</gene>
<dbReference type="CDD" id="cd01743">
    <property type="entry name" value="GATase1_Anthranilate_Synthase"/>
    <property type="match status" value="1"/>
</dbReference>
<dbReference type="OrthoDB" id="64220at2759"/>
<evidence type="ECO:0000313" key="15">
    <source>
        <dbReference type="Proteomes" id="UP000323386"/>
    </source>
</evidence>
<accession>A0A5C3EW42</accession>
<comment type="similarity">
    <text evidence="3">In the C-terminal section; belongs to the anthranilate synthase component I family.</text>
</comment>
<proteinExistence type="inferred from homology"/>
<dbReference type="Proteomes" id="UP000323386">
    <property type="component" value="Unassembled WGS sequence"/>
</dbReference>
<feature type="domain" description="Glutamine amidotransferase" evidence="11">
    <location>
        <begin position="299"/>
        <end position="339"/>
    </location>
</feature>